<dbReference type="EMBL" id="VMNH01000023">
    <property type="protein sequence ID" value="TVO70858.1"/>
    <property type="molecule type" value="Genomic_DNA"/>
</dbReference>
<evidence type="ECO:0000256" key="2">
    <source>
        <dbReference type="ARBA" id="ARBA00022692"/>
    </source>
</evidence>
<keyword evidence="3 5" id="KW-1133">Transmembrane helix</keyword>
<reference evidence="7 8" key="1">
    <citation type="submission" date="2019-07" db="EMBL/GenBank/DDBJ databases">
        <title>The pathways for chlorine oxyanion respiration interact through the shared metabolite chlorate.</title>
        <authorList>
            <person name="Barnum T.P."/>
            <person name="Cheng Y."/>
            <person name="Hill K.A."/>
            <person name="Lucas L.N."/>
            <person name="Carlson H.K."/>
            <person name="Coates J.D."/>
        </authorList>
    </citation>
    <scope>NUCLEOTIDE SEQUENCE [LARGE SCALE GENOMIC DNA]</scope>
    <source>
        <strain evidence="7 8">BK-1</strain>
    </source>
</reference>
<dbReference type="AlphaFoldDB" id="A0A557S0J0"/>
<keyword evidence="2 5" id="KW-0812">Transmembrane</keyword>
<name>A0A557S0J0_9GAMM</name>
<dbReference type="GO" id="GO:0008273">
    <property type="term" value="F:calcium, potassium:sodium antiporter activity"/>
    <property type="evidence" value="ECO:0007669"/>
    <property type="project" value="TreeGrafter"/>
</dbReference>
<organism evidence="7 8">
    <name type="scientific">Sedimenticola selenatireducens</name>
    <dbReference type="NCBI Taxonomy" id="191960"/>
    <lineage>
        <taxon>Bacteria</taxon>
        <taxon>Pseudomonadati</taxon>
        <taxon>Pseudomonadota</taxon>
        <taxon>Gammaproteobacteria</taxon>
        <taxon>Chromatiales</taxon>
        <taxon>Sedimenticolaceae</taxon>
        <taxon>Sedimenticola</taxon>
    </lineage>
</organism>
<sequence length="340" mass="35498">MLLEILAIIAGFALLVWGADKFVSGASSIANNLGLPPMIIGLTIVGFGTSAPEVLVSTMAAIQGNSGLAIGNALGSNIANIGFILGCTALIAPLCVRSETLRREYPMLLAVCLGTLVLLLDGILGVSDGLILLVGLVAMLFAMVRISMRSLASDPMNAEIIAEMPETMSTGKAVFSFTLGLALLLFSSRILVWGAVNIATAYGVSDLVIGLTIVALGTSLPELAASIMSALKNEHDIAIGNVLGSNMYNLLAVLAMPGLIAPGAFDPMVLSRDMPVMIGLTLALFVMGYGFGSAGRINRFEGLLLILAFVGYQAVLFMQAKEVPVQAPTAYYQTAEQHYI</sequence>
<protein>
    <submittedName>
        <fullName evidence="7">Calcium/sodium antiporter</fullName>
    </submittedName>
</protein>
<dbReference type="Gene3D" id="1.20.1420.30">
    <property type="entry name" value="NCX, central ion-binding region"/>
    <property type="match status" value="1"/>
</dbReference>
<gene>
    <name evidence="7" type="ORF">FHP88_15495</name>
</gene>
<evidence type="ECO:0000256" key="1">
    <source>
        <dbReference type="ARBA" id="ARBA00004141"/>
    </source>
</evidence>
<evidence type="ECO:0000256" key="4">
    <source>
        <dbReference type="ARBA" id="ARBA00023136"/>
    </source>
</evidence>
<dbReference type="NCBIfam" id="TIGR00367">
    <property type="entry name" value="calcium/sodium antiporter"/>
    <property type="match status" value="1"/>
</dbReference>
<dbReference type="GO" id="GO:0006874">
    <property type="term" value="P:intracellular calcium ion homeostasis"/>
    <property type="evidence" value="ECO:0007669"/>
    <property type="project" value="TreeGrafter"/>
</dbReference>
<feature type="transmembrane region" description="Helical" evidence="5">
    <location>
        <begin position="208"/>
        <end position="231"/>
    </location>
</feature>
<feature type="domain" description="Sodium/calcium exchanger membrane region" evidence="6">
    <location>
        <begin position="173"/>
        <end position="317"/>
    </location>
</feature>
<evidence type="ECO:0000256" key="5">
    <source>
        <dbReference type="SAM" id="Phobius"/>
    </source>
</evidence>
<dbReference type="OrthoDB" id="9794225at2"/>
<dbReference type="PANTHER" id="PTHR10846:SF8">
    <property type="entry name" value="INNER MEMBRANE PROTEIN YRBG"/>
    <property type="match status" value="1"/>
</dbReference>
<comment type="caution">
    <text evidence="7">The sequence shown here is derived from an EMBL/GenBank/DDBJ whole genome shotgun (WGS) entry which is preliminary data.</text>
</comment>
<dbReference type="GO" id="GO:0005886">
    <property type="term" value="C:plasma membrane"/>
    <property type="evidence" value="ECO:0007669"/>
    <property type="project" value="TreeGrafter"/>
</dbReference>
<evidence type="ECO:0000256" key="3">
    <source>
        <dbReference type="ARBA" id="ARBA00022989"/>
    </source>
</evidence>
<feature type="transmembrane region" description="Helical" evidence="5">
    <location>
        <begin position="303"/>
        <end position="320"/>
    </location>
</feature>
<dbReference type="GO" id="GO:0005262">
    <property type="term" value="F:calcium channel activity"/>
    <property type="evidence" value="ECO:0007669"/>
    <property type="project" value="TreeGrafter"/>
</dbReference>
<dbReference type="InterPro" id="IPR004837">
    <property type="entry name" value="NaCa_Exmemb"/>
</dbReference>
<feature type="transmembrane region" description="Helical" evidence="5">
    <location>
        <begin position="243"/>
        <end position="262"/>
    </location>
</feature>
<keyword evidence="4 5" id="KW-0472">Membrane</keyword>
<dbReference type="PANTHER" id="PTHR10846">
    <property type="entry name" value="SODIUM/POTASSIUM/CALCIUM EXCHANGER"/>
    <property type="match status" value="1"/>
</dbReference>
<accession>A0A557S0J0</accession>
<feature type="transmembrane region" description="Helical" evidence="5">
    <location>
        <begin position="274"/>
        <end position="291"/>
    </location>
</feature>
<dbReference type="InterPro" id="IPR044880">
    <property type="entry name" value="NCX_ion-bd_dom_sf"/>
</dbReference>
<feature type="transmembrane region" description="Helical" evidence="5">
    <location>
        <begin position="173"/>
        <end position="196"/>
    </location>
</feature>
<keyword evidence="8" id="KW-1185">Reference proteome</keyword>
<feature type="domain" description="Sodium/calcium exchanger membrane region" evidence="6">
    <location>
        <begin position="5"/>
        <end position="142"/>
    </location>
</feature>
<evidence type="ECO:0000313" key="7">
    <source>
        <dbReference type="EMBL" id="TVO70858.1"/>
    </source>
</evidence>
<comment type="subcellular location">
    <subcellularLocation>
        <location evidence="1">Membrane</location>
        <topology evidence="1">Multi-pass membrane protein</topology>
    </subcellularLocation>
</comment>
<proteinExistence type="predicted"/>
<feature type="transmembrane region" description="Helical" evidence="5">
    <location>
        <begin position="130"/>
        <end position="152"/>
    </location>
</feature>
<dbReference type="RefSeq" id="WP_144359995.1">
    <property type="nucleotide sequence ID" value="NZ_VMNH01000023.1"/>
</dbReference>
<dbReference type="InterPro" id="IPR004481">
    <property type="entry name" value="K/Na/Ca-exchanger"/>
</dbReference>
<evidence type="ECO:0000313" key="8">
    <source>
        <dbReference type="Proteomes" id="UP000316649"/>
    </source>
</evidence>
<dbReference type="Proteomes" id="UP000316649">
    <property type="component" value="Unassembled WGS sequence"/>
</dbReference>
<feature type="transmembrane region" description="Helical" evidence="5">
    <location>
        <begin position="78"/>
        <end position="96"/>
    </location>
</feature>
<feature type="transmembrane region" description="Helical" evidence="5">
    <location>
        <begin position="105"/>
        <end position="124"/>
    </location>
</feature>
<dbReference type="Pfam" id="PF01699">
    <property type="entry name" value="Na_Ca_ex"/>
    <property type="match status" value="2"/>
</dbReference>
<evidence type="ECO:0000259" key="6">
    <source>
        <dbReference type="Pfam" id="PF01699"/>
    </source>
</evidence>